<reference evidence="3 4" key="1">
    <citation type="journal article" date="2015" name="Biotechnol. Bioeng.">
        <title>Genome sequence and phenotypic characterization of Caulobacter segnis.</title>
        <authorList>
            <person name="Patel S."/>
            <person name="Fletcher B."/>
            <person name="Scott D.C."/>
            <person name="Ely B."/>
        </authorList>
    </citation>
    <scope>NUCLEOTIDE SEQUENCE [LARGE SCALE GENOMIC DNA]</scope>
    <source>
        <strain evidence="3 4">TK0059</strain>
    </source>
</reference>
<evidence type="ECO:0000313" key="3">
    <source>
        <dbReference type="EMBL" id="AVQ01734.1"/>
    </source>
</evidence>
<gene>
    <name evidence="3" type="ORF">B7G68_07655</name>
</gene>
<keyword evidence="1" id="KW-0732">Signal</keyword>
<protein>
    <recommendedName>
        <fullName evidence="2">Putative auto-transporter adhesin head GIN domain-containing protein</fullName>
    </recommendedName>
</protein>
<proteinExistence type="predicted"/>
<feature type="signal peptide" evidence="1">
    <location>
        <begin position="1"/>
        <end position="26"/>
    </location>
</feature>
<dbReference type="EMBL" id="CP027850">
    <property type="protein sequence ID" value="AVQ01734.1"/>
    <property type="molecule type" value="Genomic_DNA"/>
</dbReference>
<dbReference type="Pfam" id="PF10988">
    <property type="entry name" value="DUF2807"/>
    <property type="match status" value="1"/>
</dbReference>
<organism evidence="3 4">
    <name type="scientific">Caulobacter segnis</name>
    <dbReference type="NCBI Taxonomy" id="88688"/>
    <lineage>
        <taxon>Bacteria</taxon>
        <taxon>Pseudomonadati</taxon>
        <taxon>Pseudomonadota</taxon>
        <taxon>Alphaproteobacteria</taxon>
        <taxon>Caulobacterales</taxon>
        <taxon>Caulobacteraceae</taxon>
        <taxon>Caulobacter</taxon>
    </lineage>
</organism>
<name>A0ABM6TFA6_9CAUL</name>
<dbReference type="RefSeq" id="WP_013078644.1">
    <property type="nucleotide sequence ID" value="NZ_CP027850.1"/>
</dbReference>
<feature type="domain" description="Putative auto-transporter adhesin head GIN" evidence="2">
    <location>
        <begin position="74"/>
        <end position="225"/>
    </location>
</feature>
<keyword evidence="4" id="KW-1185">Reference proteome</keyword>
<evidence type="ECO:0000313" key="4">
    <source>
        <dbReference type="Proteomes" id="UP000240527"/>
    </source>
</evidence>
<accession>A0ABM6TFA6</accession>
<evidence type="ECO:0000259" key="2">
    <source>
        <dbReference type="Pfam" id="PF10988"/>
    </source>
</evidence>
<feature type="chain" id="PRO_5045940005" description="Putative auto-transporter adhesin head GIN domain-containing protein" evidence="1">
    <location>
        <begin position="27"/>
        <end position="283"/>
    </location>
</feature>
<sequence length="283" mass="28368">MRAMTTLAMLAATVSAAAAFGGVAQAAPEVKIKDAVARVVIIPENRSDIKVEFLTTNASLPLTLKTDGDDVIIDGDLRMNRINGCNNYNGKASVRVRNLGEVAYDNIPQIAIRTPLNVKVGAAGAVFGDIGRSDSVELGNAGCGNWTVANTKGKLEVSQAGSGDTRTGSAGSAEISIAGSGSVSTQAIAGDLEANIAGSGDVRAASISGKLEGNIAGSGDITVAGGRSRAIEVSVMGSGDVTFNGEADAVEVSVMGSGDVKIAKVNGPVKKHVAGSGDVIIGQ</sequence>
<dbReference type="Gene3D" id="2.160.20.120">
    <property type="match status" value="1"/>
</dbReference>
<dbReference type="Proteomes" id="UP000240527">
    <property type="component" value="Chromosome"/>
</dbReference>
<evidence type="ECO:0000256" key="1">
    <source>
        <dbReference type="SAM" id="SignalP"/>
    </source>
</evidence>
<dbReference type="InterPro" id="IPR021255">
    <property type="entry name" value="DUF2807"/>
</dbReference>